<evidence type="ECO:0000313" key="4">
    <source>
        <dbReference type="Proteomes" id="UP000594688"/>
    </source>
</evidence>
<name>A0A7T0BXW2_9BACT</name>
<evidence type="ECO:0000313" key="3">
    <source>
        <dbReference type="EMBL" id="QPJ62980.1"/>
    </source>
</evidence>
<reference evidence="3 4" key="1">
    <citation type="submission" date="2020-02" db="EMBL/GenBank/DDBJ databases">
        <title>Genomic and physiological characterization of two novel Nitrospinaceae genera.</title>
        <authorList>
            <person name="Mueller A.J."/>
            <person name="Jung M.-Y."/>
            <person name="Strachan C.R."/>
            <person name="Herbold C.W."/>
            <person name="Kirkegaard R.H."/>
            <person name="Daims H."/>
        </authorList>
    </citation>
    <scope>NUCLEOTIDE SEQUENCE [LARGE SCALE GENOMIC DNA]</scope>
    <source>
        <strain evidence="3">EB</strain>
    </source>
</reference>
<dbReference type="Proteomes" id="UP000594688">
    <property type="component" value="Chromosome"/>
</dbReference>
<protein>
    <submittedName>
        <fullName evidence="3">SH3 domain-containing protein</fullName>
    </submittedName>
</protein>
<evidence type="ECO:0000256" key="1">
    <source>
        <dbReference type="SAM" id="MobiDB-lite"/>
    </source>
</evidence>
<organism evidence="3 4">
    <name type="scientific">Candidatus Nitronauta litoralis</name>
    <dbReference type="NCBI Taxonomy" id="2705533"/>
    <lineage>
        <taxon>Bacteria</taxon>
        <taxon>Pseudomonadati</taxon>
        <taxon>Nitrospinota/Tectimicrobiota group</taxon>
        <taxon>Nitrospinota</taxon>
        <taxon>Nitrospinia</taxon>
        <taxon>Nitrospinales</taxon>
        <taxon>Nitrospinaceae</taxon>
        <taxon>Candidatus Nitronauta</taxon>
    </lineage>
</organism>
<dbReference type="AlphaFoldDB" id="A0A7T0BXW2"/>
<feature type="region of interest" description="Disordered" evidence="1">
    <location>
        <begin position="110"/>
        <end position="135"/>
    </location>
</feature>
<feature type="domain" description="SH3b" evidence="2">
    <location>
        <begin position="28"/>
        <end position="91"/>
    </location>
</feature>
<gene>
    <name evidence="3" type="ORF">G3M70_14290</name>
</gene>
<dbReference type="InterPro" id="IPR003646">
    <property type="entry name" value="SH3-like_bac-type"/>
</dbReference>
<evidence type="ECO:0000259" key="2">
    <source>
        <dbReference type="SMART" id="SM00287"/>
    </source>
</evidence>
<dbReference type="EMBL" id="CP048685">
    <property type="protein sequence ID" value="QPJ62980.1"/>
    <property type="molecule type" value="Genomic_DNA"/>
</dbReference>
<dbReference type="Gene3D" id="2.30.30.40">
    <property type="entry name" value="SH3 Domains"/>
    <property type="match status" value="1"/>
</dbReference>
<dbReference type="KEGG" id="nli:G3M70_14290"/>
<dbReference type="SMART" id="SM00287">
    <property type="entry name" value="SH3b"/>
    <property type="match status" value="1"/>
</dbReference>
<proteinExistence type="predicted"/>
<sequence>MSHSFKNHFTLTLGLFFLASLTPDSIWAETRYVKKSGTKVYKEASARSKVVELVGAGKELETSGIQGKFYKVITSSGRKGFVFKFKLGDSAPEKGGDLASLKGEKMAVRESSSSSSIRGLSPVSEQHAQKKGISKADIQAVKDMENYGVSASEVDRFLSSRKLGEYQE</sequence>
<accession>A0A7T0BXW2</accession>